<dbReference type="InterPro" id="IPR006143">
    <property type="entry name" value="RND_pump_MFP"/>
</dbReference>
<evidence type="ECO:0000256" key="1">
    <source>
        <dbReference type="ARBA" id="ARBA00009477"/>
    </source>
</evidence>
<reference evidence="5 6" key="1">
    <citation type="submission" date="2020-02" db="EMBL/GenBank/DDBJ databases">
        <title>Balneolaceae bacterium YR4-1, complete genome.</title>
        <authorList>
            <person name="Li Y."/>
            <person name="Wu S."/>
        </authorList>
    </citation>
    <scope>NUCLEOTIDE SEQUENCE [LARGE SCALE GENOMIC DNA]</scope>
    <source>
        <strain evidence="5 6">YR4-1</strain>
    </source>
</reference>
<dbReference type="Proteomes" id="UP000473278">
    <property type="component" value="Unassembled WGS sequence"/>
</dbReference>
<organism evidence="5 6">
    <name type="scientific">Halalkalibaculum roseum</name>
    <dbReference type="NCBI Taxonomy" id="2709311"/>
    <lineage>
        <taxon>Bacteria</taxon>
        <taxon>Pseudomonadati</taxon>
        <taxon>Balneolota</taxon>
        <taxon>Balneolia</taxon>
        <taxon>Balneolales</taxon>
        <taxon>Balneolaceae</taxon>
        <taxon>Halalkalibaculum</taxon>
    </lineage>
</organism>
<feature type="domain" description="CusB-like beta-barrel" evidence="4">
    <location>
        <begin position="195"/>
        <end position="268"/>
    </location>
</feature>
<evidence type="ECO:0000313" key="5">
    <source>
        <dbReference type="EMBL" id="NGP75250.1"/>
    </source>
</evidence>
<gene>
    <name evidence="5" type="ORF">G3570_01285</name>
</gene>
<dbReference type="Gene3D" id="2.40.50.100">
    <property type="match status" value="1"/>
</dbReference>
<dbReference type="PANTHER" id="PTHR30469">
    <property type="entry name" value="MULTIDRUG RESISTANCE PROTEIN MDTA"/>
    <property type="match status" value="1"/>
</dbReference>
<sequence length="359" mass="40242">MNKLYIIAIALLTGFLSACGQEQEVPQQELVKTVNVETETLQAQSFERYLRLVGTVESLNDVNISAEVSGTVERYYVEKGDRVAEGEQILKIDDSKLVQEKARLEAQTEQAREQYERLQRVFEQDSIGSEIDIINARAAYQQSKSALESIKVDLQNTTVSAPFDAILEDRMLEKGEMASPGMPLVRLIGRDRLTVTAGVPSRFSDVVNVGDQAEVWFDFQSSDTLKLPITYVAESIDPQARTFKIEIELPANSKKYKIDMIANVKLRTLQRDNVIVVGEEYVFQKENAFVVYTLEQNEEGNTVAREKAVRLGPSYENSIVIEDGLSAGQQLITVGSSFLQNDTRVEVVENRSEEIAQSN</sequence>
<dbReference type="EMBL" id="JAALLT010000001">
    <property type="protein sequence ID" value="NGP75250.1"/>
    <property type="molecule type" value="Genomic_DNA"/>
</dbReference>
<keyword evidence="6" id="KW-1185">Reference proteome</keyword>
<evidence type="ECO:0000259" key="4">
    <source>
        <dbReference type="Pfam" id="PF25954"/>
    </source>
</evidence>
<dbReference type="Gene3D" id="2.40.420.20">
    <property type="match status" value="1"/>
</dbReference>
<evidence type="ECO:0000256" key="3">
    <source>
        <dbReference type="SAM" id="SignalP"/>
    </source>
</evidence>
<dbReference type="NCBIfam" id="TIGR01730">
    <property type="entry name" value="RND_mfp"/>
    <property type="match status" value="1"/>
</dbReference>
<dbReference type="AlphaFoldDB" id="A0A6M1SR08"/>
<dbReference type="GO" id="GO:0015562">
    <property type="term" value="F:efflux transmembrane transporter activity"/>
    <property type="evidence" value="ECO:0007669"/>
    <property type="project" value="TreeGrafter"/>
</dbReference>
<dbReference type="PROSITE" id="PS51257">
    <property type="entry name" value="PROKAR_LIPOPROTEIN"/>
    <property type="match status" value="1"/>
</dbReference>
<dbReference type="Pfam" id="PF25954">
    <property type="entry name" value="Beta-barrel_RND_2"/>
    <property type="match status" value="1"/>
</dbReference>
<feature type="chain" id="PRO_5026674204" evidence="3">
    <location>
        <begin position="21"/>
        <end position="359"/>
    </location>
</feature>
<accession>A0A6M1SR08</accession>
<dbReference type="InterPro" id="IPR058792">
    <property type="entry name" value="Beta-barrel_RND_2"/>
</dbReference>
<dbReference type="PANTHER" id="PTHR30469:SF15">
    <property type="entry name" value="HLYD FAMILY OF SECRETION PROTEINS"/>
    <property type="match status" value="1"/>
</dbReference>
<dbReference type="Gene3D" id="2.40.30.170">
    <property type="match status" value="1"/>
</dbReference>
<name>A0A6M1SR08_9BACT</name>
<keyword evidence="3" id="KW-0732">Signal</keyword>
<dbReference type="Gene3D" id="1.10.287.470">
    <property type="entry name" value="Helix hairpin bin"/>
    <property type="match status" value="1"/>
</dbReference>
<comment type="caution">
    <text evidence="5">The sequence shown here is derived from an EMBL/GenBank/DDBJ whole genome shotgun (WGS) entry which is preliminary data.</text>
</comment>
<evidence type="ECO:0000256" key="2">
    <source>
        <dbReference type="SAM" id="Coils"/>
    </source>
</evidence>
<feature type="signal peptide" evidence="3">
    <location>
        <begin position="1"/>
        <end position="20"/>
    </location>
</feature>
<comment type="similarity">
    <text evidence="1">Belongs to the membrane fusion protein (MFP) (TC 8.A.1) family.</text>
</comment>
<keyword evidence="2" id="KW-0175">Coiled coil</keyword>
<evidence type="ECO:0000313" key="6">
    <source>
        <dbReference type="Proteomes" id="UP000473278"/>
    </source>
</evidence>
<proteinExistence type="inferred from homology"/>
<dbReference type="RefSeq" id="WP_165138392.1">
    <property type="nucleotide sequence ID" value="NZ_JAALLT010000001.1"/>
</dbReference>
<dbReference type="SUPFAM" id="SSF111369">
    <property type="entry name" value="HlyD-like secretion proteins"/>
    <property type="match status" value="1"/>
</dbReference>
<feature type="coiled-coil region" evidence="2">
    <location>
        <begin position="94"/>
        <end position="121"/>
    </location>
</feature>
<protein>
    <submittedName>
        <fullName evidence="5">Efflux RND transporter periplasmic adaptor subunit</fullName>
    </submittedName>
</protein>
<dbReference type="GO" id="GO:1990281">
    <property type="term" value="C:efflux pump complex"/>
    <property type="evidence" value="ECO:0007669"/>
    <property type="project" value="TreeGrafter"/>
</dbReference>